<dbReference type="AlphaFoldDB" id="A0A9N9KND1"/>
<accession>A0A9N9KND1</accession>
<feature type="chain" id="PRO_5040253811" description="Mid2 domain-containing protein" evidence="3">
    <location>
        <begin position="23"/>
        <end position="307"/>
    </location>
</feature>
<sequence>MVSRSHLRLLSVLALLSIQTQATILDGANLFAIRQVASSGGTGGSQPEGTAPATNPPATSRAPAPPAATSRPPPSAPAAPTTERTNPPPPPATSRPPEPPTGPSQTTRAPNGAPTQPPVNTDTSDSDTPSSTDVPSSPSTTAPNGSSVPSRATLTSIDTATITPSVNILTIVQTISGSVMTTVSSSTDTSAYAAATSAAAANNAALANNDDDNDNTMPVKTRNIIIGVVVGVGGAIIFGGLFIVAWRIWGRKKGNDDSDGLMGFRSGSGNGTSEMAGTGAPAASPFQSTLENYHNPARGNVNASSNF</sequence>
<evidence type="ECO:0000313" key="4">
    <source>
        <dbReference type="EMBL" id="CAG8948642.1"/>
    </source>
</evidence>
<keyword evidence="2" id="KW-0812">Transmembrane</keyword>
<evidence type="ECO:0000313" key="5">
    <source>
        <dbReference type="Proteomes" id="UP000696280"/>
    </source>
</evidence>
<dbReference type="EMBL" id="CAJVRL010000001">
    <property type="protein sequence ID" value="CAG8948642.1"/>
    <property type="molecule type" value="Genomic_DNA"/>
</dbReference>
<feature type="region of interest" description="Disordered" evidence="1">
    <location>
        <begin position="259"/>
        <end position="307"/>
    </location>
</feature>
<dbReference type="OrthoDB" id="5425782at2759"/>
<evidence type="ECO:0000256" key="3">
    <source>
        <dbReference type="SAM" id="SignalP"/>
    </source>
</evidence>
<dbReference type="Proteomes" id="UP000696280">
    <property type="component" value="Unassembled WGS sequence"/>
</dbReference>
<protein>
    <recommendedName>
        <fullName evidence="6">Mid2 domain-containing protein</fullName>
    </recommendedName>
</protein>
<keyword evidence="5" id="KW-1185">Reference proteome</keyword>
<comment type="caution">
    <text evidence="4">The sequence shown here is derived from an EMBL/GenBank/DDBJ whole genome shotgun (WGS) entry which is preliminary data.</text>
</comment>
<reference evidence="4" key="1">
    <citation type="submission" date="2021-07" db="EMBL/GenBank/DDBJ databases">
        <authorList>
            <person name="Durling M."/>
        </authorList>
    </citation>
    <scope>NUCLEOTIDE SEQUENCE</scope>
</reference>
<feature type="compositionally biased region" description="Pro residues" evidence="1">
    <location>
        <begin position="63"/>
        <end position="77"/>
    </location>
</feature>
<feature type="compositionally biased region" description="Polar residues" evidence="1">
    <location>
        <begin position="142"/>
        <end position="151"/>
    </location>
</feature>
<feature type="compositionally biased region" description="Low complexity" evidence="1">
    <location>
        <begin position="50"/>
        <end position="62"/>
    </location>
</feature>
<feature type="transmembrane region" description="Helical" evidence="2">
    <location>
        <begin position="224"/>
        <end position="246"/>
    </location>
</feature>
<evidence type="ECO:0000256" key="2">
    <source>
        <dbReference type="SAM" id="Phobius"/>
    </source>
</evidence>
<name>A0A9N9KND1_9HELO</name>
<feature type="region of interest" description="Disordered" evidence="1">
    <location>
        <begin position="38"/>
        <end position="151"/>
    </location>
</feature>
<keyword evidence="3" id="KW-0732">Signal</keyword>
<feature type="signal peptide" evidence="3">
    <location>
        <begin position="1"/>
        <end position="22"/>
    </location>
</feature>
<evidence type="ECO:0000256" key="1">
    <source>
        <dbReference type="SAM" id="MobiDB-lite"/>
    </source>
</evidence>
<keyword evidence="2" id="KW-0472">Membrane</keyword>
<evidence type="ECO:0008006" key="6">
    <source>
        <dbReference type="Google" id="ProtNLM"/>
    </source>
</evidence>
<feature type="compositionally biased region" description="Low complexity" evidence="1">
    <location>
        <begin position="118"/>
        <end position="141"/>
    </location>
</feature>
<organism evidence="4 5">
    <name type="scientific">Hymenoscyphus fraxineus</name>
    <dbReference type="NCBI Taxonomy" id="746836"/>
    <lineage>
        <taxon>Eukaryota</taxon>
        <taxon>Fungi</taxon>
        <taxon>Dikarya</taxon>
        <taxon>Ascomycota</taxon>
        <taxon>Pezizomycotina</taxon>
        <taxon>Leotiomycetes</taxon>
        <taxon>Helotiales</taxon>
        <taxon>Helotiaceae</taxon>
        <taxon>Hymenoscyphus</taxon>
    </lineage>
</organism>
<feature type="compositionally biased region" description="Pro residues" evidence="1">
    <location>
        <begin position="86"/>
        <end position="102"/>
    </location>
</feature>
<keyword evidence="2" id="KW-1133">Transmembrane helix</keyword>
<gene>
    <name evidence="4" type="ORF">HYFRA_00001761</name>
</gene>
<proteinExistence type="predicted"/>